<dbReference type="SUPFAM" id="SSF64356">
    <property type="entry name" value="SNARE-like"/>
    <property type="match status" value="1"/>
</dbReference>
<dbReference type="CDD" id="cd09253">
    <property type="entry name" value="AP-4_Mu4_Cterm"/>
    <property type="match status" value="1"/>
</dbReference>
<evidence type="ECO:0000256" key="3">
    <source>
        <dbReference type="ARBA" id="ARBA00022927"/>
    </source>
</evidence>
<dbReference type="InterPro" id="IPR022775">
    <property type="entry name" value="AP_mu_sigma_su"/>
</dbReference>
<dbReference type="GO" id="GO:0030131">
    <property type="term" value="C:clathrin adaptor complex"/>
    <property type="evidence" value="ECO:0007669"/>
    <property type="project" value="UniProtKB-UniRule"/>
</dbReference>
<dbReference type="AlphaFoldDB" id="A0A1G4I2B2"/>
<comment type="subcellular location">
    <subcellularLocation>
        <location evidence="1">Endomembrane system</location>
    </subcellularLocation>
</comment>
<keyword evidence="4" id="KW-0472">Membrane</keyword>
<dbReference type="GO" id="GO:0016192">
    <property type="term" value="P:vesicle-mediated transport"/>
    <property type="evidence" value="ECO:0007669"/>
    <property type="project" value="InterPro"/>
</dbReference>
<dbReference type="PIRSF" id="PIRSF005992">
    <property type="entry name" value="Clathrin_mu"/>
    <property type="match status" value="1"/>
</dbReference>
<dbReference type="RefSeq" id="XP_067077407.1">
    <property type="nucleotide sequence ID" value="XM_067221306.1"/>
</dbReference>
<dbReference type="PROSITE" id="PS51072">
    <property type="entry name" value="MHD"/>
    <property type="match status" value="1"/>
</dbReference>
<dbReference type="InterPro" id="IPR050431">
    <property type="entry name" value="Adaptor_comp_med_subunit"/>
</dbReference>
<dbReference type="Pfam" id="PF01217">
    <property type="entry name" value="Clat_adaptor_s"/>
    <property type="match status" value="1"/>
</dbReference>
<evidence type="ECO:0000256" key="5">
    <source>
        <dbReference type="PIRNR" id="PIRNR005992"/>
    </source>
</evidence>
<dbReference type="InterPro" id="IPR001392">
    <property type="entry name" value="Clathrin_mu"/>
</dbReference>
<dbReference type="GO" id="GO:0012505">
    <property type="term" value="C:endomembrane system"/>
    <property type="evidence" value="ECO:0007669"/>
    <property type="project" value="UniProtKB-SubCell"/>
</dbReference>
<dbReference type="EMBL" id="CZPT02000451">
    <property type="protein sequence ID" value="SCU65890.1"/>
    <property type="molecule type" value="Genomic_DNA"/>
</dbReference>
<dbReference type="PANTHER" id="PTHR10529">
    <property type="entry name" value="AP COMPLEX SUBUNIT MU"/>
    <property type="match status" value="1"/>
</dbReference>
<dbReference type="InterPro" id="IPR011012">
    <property type="entry name" value="Longin-like_dom_sf"/>
</dbReference>
<dbReference type="CDD" id="cd14838">
    <property type="entry name" value="AP4_Mu_N"/>
    <property type="match status" value="1"/>
</dbReference>
<accession>A0A1G4I2B2</accession>
<evidence type="ECO:0000313" key="7">
    <source>
        <dbReference type="EMBL" id="SCU65890.1"/>
    </source>
</evidence>
<reference evidence="7" key="1">
    <citation type="submission" date="2016-09" db="EMBL/GenBank/DDBJ databases">
        <authorList>
            <person name="Hebert L."/>
            <person name="Moumen B."/>
        </authorList>
    </citation>
    <scope>NUCLEOTIDE SEQUENCE [LARGE SCALE GENOMIC DNA]</scope>
    <source>
        <strain evidence="7">OVI</strain>
    </source>
</reference>
<dbReference type="VEuPathDB" id="TriTrypDB:TEOVI_000763200"/>
<dbReference type="Gene3D" id="2.60.40.1170">
    <property type="entry name" value="Mu homology domain, subdomain B"/>
    <property type="match status" value="2"/>
</dbReference>
<dbReference type="Pfam" id="PF00928">
    <property type="entry name" value="Adap_comp_sub"/>
    <property type="match status" value="1"/>
</dbReference>
<keyword evidence="3 5" id="KW-0653">Protein transport</keyword>
<dbReference type="SUPFAM" id="SSF49447">
    <property type="entry name" value="Second domain of Mu2 adaptin subunit (ap50) of ap2 adaptor"/>
    <property type="match status" value="1"/>
</dbReference>
<organism evidence="7 8">
    <name type="scientific">Trypanosoma equiperdum</name>
    <dbReference type="NCBI Taxonomy" id="5694"/>
    <lineage>
        <taxon>Eukaryota</taxon>
        <taxon>Discoba</taxon>
        <taxon>Euglenozoa</taxon>
        <taxon>Kinetoplastea</taxon>
        <taxon>Metakinetoplastina</taxon>
        <taxon>Trypanosomatida</taxon>
        <taxon>Trypanosomatidae</taxon>
        <taxon>Trypanosoma</taxon>
    </lineage>
</organism>
<evidence type="ECO:0000313" key="8">
    <source>
        <dbReference type="Proteomes" id="UP000195570"/>
    </source>
</evidence>
<dbReference type="Gene3D" id="3.30.450.60">
    <property type="match status" value="1"/>
</dbReference>
<dbReference type="FunFam" id="3.30.450.60:FF:000002">
    <property type="entry name" value="AP-2 complex subunit mu, putative"/>
    <property type="match status" value="1"/>
</dbReference>
<sequence length="454" mass="51076">MPISQVFILSPRGERIVFKDYKRDAPSNTDETFFRTYKFWDGTHRRLIRHSAPEGDCPPFFTEKGVHFCFVKRNELLFVCTSLTNTSPSLTLDMLLRILEVIRDYLGSISEKAVRQNFTLVYELLDEVLDLGIPQELSTKRLRPYIFNDIVPVMRDNFISMDYLVDSLGIGDILEQTRCSDATETSVMKASAEQRNEIYVDLIERLHAVFDAAGQVVVVGVDGSIVMKSFLVGTPVLNLFLSGGFGVRGYELSSSLLDYVNFHDEADYNKFESERLLSIHPPEGEFTLMSYHCSISATTMPLHLAHSLVELSEHQLELELRVRAAIPAGRYAINVTVTVPTPPFCTAAAAELKADVSGQAFEHRKEECCAVWSIEKLLGTAEEVCSIRLSTGTAVKPDVHRKLGPISVEFEVPQYSLTGLSVKALDITERSDAYNPSRWIRNIVLADSYVFRTH</sequence>
<comment type="caution">
    <text evidence="7">The sequence shown here is derived from an EMBL/GenBank/DDBJ whole genome shotgun (WGS) entry which is preliminary data.</text>
</comment>
<keyword evidence="8" id="KW-1185">Reference proteome</keyword>
<protein>
    <submittedName>
        <fullName evidence="7">Mu-adaptin 4, putative</fullName>
    </submittedName>
</protein>
<comment type="similarity">
    <text evidence="5">Belongs to the adaptor complexes medium subunit family.</text>
</comment>
<feature type="domain" description="MHD" evidence="6">
    <location>
        <begin position="195"/>
        <end position="452"/>
    </location>
</feature>
<dbReference type="InterPro" id="IPR028565">
    <property type="entry name" value="MHD"/>
</dbReference>
<keyword evidence="2 5" id="KW-0813">Transport</keyword>
<dbReference type="InterPro" id="IPR036168">
    <property type="entry name" value="AP2_Mu_C_sf"/>
</dbReference>
<dbReference type="GeneID" id="92381566"/>
<evidence type="ECO:0000259" key="6">
    <source>
        <dbReference type="PROSITE" id="PS51072"/>
    </source>
</evidence>
<name>A0A1G4I2B2_TRYEQ</name>
<evidence type="ECO:0000256" key="4">
    <source>
        <dbReference type="ARBA" id="ARBA00023136"/>
    </source>
</evidence>
<proteinExistence type="inferred from homology"/>
<evidence type="ECO:0000256" key="1">
    <source>
        <dbReference type="ARBA" id="ARBA00004308"/>
    </source>
</evidence>
<evidence type="ECO:0000256" key="2">
    <source>
        <dbReference type="ARBA" id="ARBA00022448"/>
    </source>
</evidence>
<dbReference type="PRINTS" id="PR00314">
    <property type="entry name" value="CLATHRINADPT"/>
</dbReference>
<dbReference type="Proteomes" id="UP000195570">
    <property type="component" value="Unassembled WGS sequence"/>
</dbReference>
<dbReference type="GO" id="GO:0006886">
    <property type="term" value="P:intracellular protein transport"/>
    <property type="evidence" value="ECO:0007669"/>
    <property type="project" value="UniProtKB-UniRule"/>
</dbReference>
<gene>
    <name evidence="7" type="ORF">TEOVI_000763200</name>
</gene>